<dbReference type="Proteomes" id="UP000282483">
    <property type="component" value="Chromosome"/>
</dbReference>
<dbReference type="SUPFAM" id="SSF52980">
    <property type="entry name" value="Restriction endonuclease-like"/>
    <property type="match status" value="1"/>
</dbReference>
<dbReference type="Gene3D" id="3.40.1350.10">
    <property type="match status" value="1"/>
</dbReference>
<sequence>MALISKNLGKQAEDFAYRYLKAQGLCLITRNYACRLGEIDLIMQDKEMLVFVEVRYRQQHRFGHSLETVDAYKQTKLIKTAEYYLQSNPRFAEIPCRFDVLGISAGKPSSLLQKLRPSQHYPAQVEWLKNAFSR</sequence>
<gene>
    <name evidence="3" type="ORF">RVIR1_12640</name>
</gene>
<dbReference type="Pfam" id="PF02021">
    <property type="entry name" value="UPF0102"/>
    <property type="match status" value="1"/>
</dbReference>
<name>A0A2Z5UVY4_9COXI</name>
<evidence type="ECO:0000256" key="1">
    <source>
        <dbReference type="ARBA" id="ARBA00006738"/>
    </source>
</evidence>
<organism evidence="3 4">
    <name type="scientific">Candidatus Rickettsiella viridis</name>
    <dbReference type="NCBI Taxonomy" id="676208"/>
    <lineage>
        <taxon>Bacteria</taxon>
        <taxon>Pseudomonadati</taxon>
        <taxon>Pseudomonadota</taxon>
        <taxon>Gammaproteobacteria</taxon>
        <taxon>Legionellales</taxon>
        <taxon>Coxiellaceae</taxon>
        <taxon>Rickettsiella</taxon>
    </lineage>
</organism>
<dbReference type="OrthoDB" id="9794876at2"/>
<dbReference type="PANTHER" id="PTHR34039:SF1">
    <property type="entry name" value="UPF0102 PROTEIN YRAN"/>
    <property type="match status" value="1"/>
</dbReference>
<dbReference type="HAMAP" id="MF_00048">
    <property type="entry name" value="UPF0102"/>
    <property type="match status" value="1"/>
</dbReference>
<evidence type="ECO:0000256" key="2">
    <source>
        <dbReference type="HAMAP-Rule" id="MF_00048"/>
    </source>
</evidence>
<proteinExistence type="inferred from homology"/>
<dbReference type="GO" id="GO:0003676">
    <property type="term" value="F:nucleic acid binding"/>
    <property type="evidence" value="ECO:0007669"/>
    <property type="project" value="InterPro"/>
</dbReference>
<dbReference type="NCBIfam" id="TIGR00252">
    <property type="entry name" value="YraN family protein"/>
    <property type="match status" value="1"/>
</dbReference>
<evidence type="ECO:0000313" key="4">
    <source>
        <dbReference type="Proteomes" id="UP000282483"/>
    </source>
</evidence>
<comment type="similarity">
    <text evidence="1 2">Belongs to the UPF0102 family.</text>
</comment>
<keyword evidence="4" id="KW-1185">Reference proteome</keyword>
<protein>
    <recommendedName>
        <fullName evidence="2">UPF0102 protein RVIR1_12640</fullName>
    </recommendedName>
</protein>
<dbReference type="EMBL" id="AP018005">
    <property type="protein sequence ID" value="BBB15719.1"/>
    <property type="molecule type" value="Genomic_DNA"/>
</dbReference>
<accession>A0A2Z5UVY4</accession>
<dbReference type="KEGG" id="rvi:RVIR1_12640"/>
<evidence type="ECO:0000313" key="3">
    <source>
        <dbReference type="EMBL" id="BBB15719.1"/>
    </source>
</evidence>
<dbReference type="AlphaFoldDB" id="A0A2Z5UVY4"/>
<dbReference type="PANTHER" id="PTHR34039">
    <property type="entry name" value="UPF0102 PROTEIN YRAN"/>
    <property type="match status" value="1"/>
</dbReference>
<dbReference type="InterPro" id="IPR011856">
    <property type="entry name" value="tRNA_endonuc-like_dom_sf"/>
</dbReference>
<reference evidence="3 4" key="1">
    <citation type="submission" date="2017-03" db="EMBL/GenBank/DDBJ databases">
        <title>The genome sequence of Candidatus Rickettsiella viridis.</title>
        <authorList>
            <person name="Nikoh N."/>
            <person name="Tsuchida T."/>
            <person name="Yamaguchi K."/>
            <person name="Maeda T."/>
            <person name="Shigenobu S."/>
            <person name="Fukatsu T."/>
        </authorList>
    </citation>
    <scope>NUCLEOTIDE SEQUENCE [LARGE SCALE GENOMIC DNA]</scope>
    <source>
        <strain evidence="3 4">Ap-RA04</strain>
    </source>
</reference>
<dbReference type="InterPro" id="IPR011335">
    <property type="entry name" value="Restrct_endonuc-II-like"/>
</dbReference>
<dbReference type="CDD" id="cd20736">
    <property type="entry name" value="PoNe_Nuclease"/>
    <property type="match status" value="1"/>
</dbReference>
<dbReference type="RefSeq" id="WP_126323518.1">
    <property type="nucleotide sequence ID" value="NZ_AP018005.1"/>
</dbReference>
<dbReference type="NCBIfam" id="NF009150">
    <property type="entry name" value="PRK12497.1-3"/>
    <property type="match status" value="1"/>
</dbReference>
<dbReference type="InterPro" id="IPR003509">
    <property type="entry name" value="UPF0102_YraN-like"/>
</dbReference>